<keyword evidence="3" id="KW-1185">Reference proteome</keyword>
<keyword evidence="1" id="KW-0732">Signal</keyword>
<proteinExistence type="predicted"/>
<gene>
    <name evidence="2" type="ORF">SNAT2548_LOCUS20961</name>
</gene>
<organism evidence="2 3">
    <name type="scientific">Symbiodinium natans</name>
    <dbReference type="NCBI Taxonomy" id="878477"/>
    <lineage>
        <taxon>Eukaryota</taxon>
        <taxon>Sar</taxon>
        <taxon>Alveolata</taxon>
        <taxon>Dinophyceae</taxon>
        <taxon>Suessiales</taxon>
        <taxon>Symbiodiniaceae</taxon>
        <taxon>Symbiodinium</taxon>
    </lineage>
</organism>
<dbReference type="OrthoDB" id="203682at2759"/>
<protein>
    <recommendedName>
        <fullName evidence="4">Plastid lipid-associated protein/fibrillin conserved domain-containing protein</fullName>
    </recommendedName>
</protein>
<evidence type="ECO:0008006" key="4">
    <source>
        <dbReference type="Google" id="ProtNLM"/>
    </source>
</evidence>
<sequence>MARVRRFAGRLVAVTLLLAAEVWKTPLSCFAVPAQALSNLLREVQAAVRPGAYSPRAEEDGRRVAAAALAAEASAARRCWRNGDLELLNGTWELLFTSNGDVDRGDARRILGDAAAGFGDFQPLKLDSVRQEIDVQAGRLRNRLSLKPWPGYHRPWGRYSLSCRMQKSSSAWTIALRPTAMPASGSCWSGWIAPSGGAAGRSCRA</sequence>
<dbReference type="AlphaFoldDB" id="A0A812Q933"/>
<accession>A0A812Q933</accession>
<comment type="caution">
    <text evidence="2">The sequence shown here is derived from an EMBL/GenBank/DDBJ whole genome shotgun (WGS) entry which is preliminary data.</text>
</comment>
<dbReference type="EMBL" id="CAJNDS010002230">
    <property type="protein sequence ID" value="CAE7384220.1"/>
    <property type="molecule type" value="Genomic_DNA"/>
</dbReference>
<name>A0A812Q933_9DINO</name>
<evidence type="ECO:0000256" key="1">
    <source>
        <dbReference type="SAM" id="SignalP"/>
    </source>
</evidence>
<evidence type="ECO:0000313" key="2">
    <source>
        <dbReference type="EMBL" id="CAE7384220.1"/>
    </source>
</evidence>
<feature type="chain" id="PRO_5032580837" description="Plastid lipid-associated protein/fibrillin conserved domain-containing protein" evidence="1">
    <location>
        <begin position="25"/>
        <end position="205"/>
    </location>
</feature>
<reference evidence="2" key="1">
    <citation type="submission" date="2021-02" db="EMBL/GenBank/DDBJ databases">
        <authorList>
            <person name="Dougan E. K."/>
            <person name="Rhodes N."/>
            <person name="Thang M."/>
            <person name="Chan C."/>
        </authorList>
    </citation>
    <scope>NUCLEOTIDE SEQUENCE</scope>
</reference>
<evidence type="ECO:0000313" key="3">
    <source>
        <dbReference type="Proteomes" id="UP000604046"/>
    </source>
</evidence>
<feature type="signal peptide" evidence="1">
    <location>
        <begin position="1"/>
        <end position="24"/>
    </location>
</feature>
<dbReference type="Proteomes" id="UP000604046">
    <property type="component" value="Unassembled WGS sequence"/>
</dbReference>